<comment type="caution">
    <text evidence="8">The sequence shown here is derived from an EMBL/GenBank/DDBJ whole genome shotgun (WGS) entry which is preliminary data.</text>
</comment>
<dbReference type="Gene3D" id="3.40.50.10380">
    <property type="entry name" value="Malic enzyme, N-terminal domain"/>
    <property type="match status" value="1"/>
</dbReference>
<evidence type="ECO:0000313" key="9">
    <source>
        <dbReference type="Proteomes" id="UP000827721"/>
    </source>
</evidence>
<evidence type="ECO:0000259" key="6">
    <source>
        <dbReference type="SMART" id="SM00919"/>
    </source>
</evidence>
<dbReference type="InterPro" id="IPR046346">
    <property type="entry name" value="Aminoacid_DH-like_N_sf"/>
</dbReference>
<evidence type="ECO:0000256" key="4">
    <source>
        <dbReference type="ARBA" id="ARBA00022723"/>
    </source>
</evidence>
<reference evidence="8 9" key="1">
    <citation type="submission" date="2021-02" db="EMBL/GenBank/DDBJ databases">
        <title>Plant Genome Project.</title>
        <authorList>
            <person name="Zhang R.-G."/>
        </authorList>
    </citation>
    <scope>NUCLEOTIDE SEQUENCE [LARGE SCALE GENOMIC DNA]</scope>
    <source>
        <tissue evidence="8">Leaves</tissue>
    </source>
</reference>
<sequence>MWRLARVTATSLSRSRRFSTAIPGPCMVHKRGADILHDPWFNKAIKVIRGYDDTGFPLTERDRLGLRGLLPPRVISFEQQYARFMESYRSLEKNTQGQPYGVVSLAKWRILNRLHDRNETLYYRVLIDNIKDFAPIIYTPTVGLVCQNYSGLFRRPRGMYFSAKDKGEMMSMIYNWPAHQVDMIVLTDGSRILGLGDLGVQGIGIPIGKLDMYVAAAGINPQRILPVMLDVGTNNQELLEDRLYLGLRQPRLEGEEYLAIVDEFMEAVHTRWPKAIVQFEDFQMKWAFETLQRYRKRVCMFNDDIQGTAGVALAGLLGSVRAQGRPLTDFVNQKIVVVGAGSAGLGVLSMAVQAASRMAGNSEAVTRNQFFLIDKDVRLYTFSLSQTCIEALYQFYGLVTKERKNLDPAAAPFAKAPGEIMGLKEGATLLEVVKKVKPHVLLGLSGVGGIFNEEVLKAMRESASTKPAIFAMSNPTLNAECTAADAFKHAGENIVFASGSPFENIDLGNGKVGYVNQANNMYLFPGIGLGALLSGAHFITDGMLQAAAECLASYMTEEEIEKGILYPSINSIRQITAEVGAAVLRAAVAEELAEGHGEVGPKELAHMSKEETVEYITQNMWFPVYSPLVHEK</sequence>
<evidence type="ECO:0000256" key="2">
    <source>
        <dbReference type="ARBA" id="ARBA00001946"/>
    </source>
</evidence>
<dbReference type="EMBL" id="JAFEMO010000001">
    <property type="protein sequence ID" value="KAH7577881.1"/>
    <property type="molecule type" value="Genomic_DNA"/>
</dbReference>
<keyword evidence="9" id="KW-1185">Reference proteome</keyword>
<comment type="similarity">
    <text evidence="3 5">Belongs to the malic enzymes family.</text>
</comment>
<keyword evidence="5" id="KW-0560">Oxidoreductase</keyword>
<evidence type="ECO:0000256" key="5">
    <source>
        <dbReference type="RuleBase" id="RU003426"/>
    </source>
</evidence>
<comment type="cofactor">
    <cofactor evidence="2">
        <name>Mg(2+)</name>
        <dbReference type="ChEBI" id="CHEBI:18420"/>
    </cofactor>
</comment>
<dbReference type="Pfam" id="PF03949">
    <property type="entry name" value="Malic_M"/>
    <property type="match status" value="1"/>
</dbReference>
<evidence type="ECO:0000313" key="8">
    <source>
        <dbReference type="EMBL" id="KAH7577881.1"/>
    </source>
</evidence>
<evidence type="ECO:0000256" key="3">
    <source>
        <dbReference type="ARBA" id="ARBA00008785"/>
    </source>
</evidence>
<dbReference type="PANTHER" id="PTHR23406">
    <property type="entry name" value="MALIC ENZYME-RELATED"/>
    <property type="match status" value="1"/>
</dbReference>
<protein>
    <recommendedName>
        <fullName evidence="5">Malic enzyme</fullName>
    </recommendedName>
</protein>
<dbReference type="InterPro" id="IPR012301">
    <property type="entry name" value="Malic_N_dom"/>
</dbReference>
<dbReference type="PROSITE" id="PS00331">
    <property type="entry name" value="MALIC_ENZYMES"/>
    <property type="match status" value="1"/>
</dbReference>
<dbReference type="SUPFAM" id="SSF53223">
    <property type="entry name" value="Aminoacid dehydrogenase-like, N-terminal domain"/>
    <property type="match status" value="1"/>
</dbReference>
<dbReference type="InterPro" id="IPR015884">
    <property type="entry name" value="Malic_enzyme_CS"/>
</dbReference>
<dbReference type="NCBIfam" id="NF010052">
    <property type="entry name" value="PRK13529.1"/>
    <property type="match status" value="1"/>
</dbReference>
<comment type="cofactor">
    <cofactor evidence="1">
        <name>Mn(2+)</name>
        <dbReference type="ChEBI" id="CHEBI:29035"/>
    </cofactor>
</comment>
<feature type="domain" description="Malic enzyme NAD-binding" evidence="6">
    <location>
        <begin position="305"/>
        <end position="588"/>
    </location>
</feature>
<name>A0ABQ8IMG9_9ROSI</name>
<dbReference type="InterPro" id="IPR001891">
    <property type="entry name" value="Malic_OxRdtase"/>
</dbReference>
<organism evidence="8 9">
    <name type="scientific">Xanthoceras sorbifolium</name>
    <dbReference type="NCBI Taxonomy" id="99658"/>
    <lineage>
        <taxon>Eukaryota</taxon>
        <taxon>Viridiplantae</taxon>
        <taxon>Streptophyta</taxon>
        <taxon>Embryophyta</taxon>
        <taxon>Tracheophyta</taxon>
        <taxon>Spermatophyta</taxon>
        <taxon>Magnoliopsida</taxon>
        <taxon>eudicotyledons</taxon>
        <taxon>Gunneridae</taxon>
        <taxon>Pentapetalae</taxon>
        <taxon>rosids</taxon>
        <taxon>malvids</taxon>
        <taxon>Sapindales</taxon>
        <taxon>Sapindaceae</taxon>
        <taxon>Xanthoceroideae</taxon>
        <taxon>Xanthoceras</taxon>
    </lineage>
</organism>
<evidence type="ECO:0000256" key="1">
    <source>
        <dbReference type="ARBA" id="ARBA00001936"/>
    </source>
</evidence>
<gene>
    <name evidence="8" type="ORF">JRO89_XS01G0311100</name>
</gene>
<proteinExistence type="inferred from homology"/>
<dbReference type="SMART" id="SM00919">
    <property type="entry name" value="Malic_M"/>
    <property type="match status" value="1"/>
</dbReference>
<dbReference type="Proteomes" id="UP000827721">
    <property type="component" value="Unassembled WGS sequence"/>
</dbReference>
<dbReference type="InterPro" id="IPR036291">
    <property type="entry name" value="NAD(P)-bd_dom_sf"/>
</dbReference>
<dbReference type="Gene3D" id="3.40.50.720">
    <property type="entry name" value="NAD(P)-binding Rossmann-like Domain"/>
    <property type="match status" value="1"/>
</dbReference>
<dbReference type="SUPFAM" id="SSF51735">
    <property type="entry name" value="NAD(P)-binding Rossmann-fold domains"/>
    <property type="match status" value="1"/>
</dbReference>
<dbReference type="PIRSF" id="PIRSF000106">
    <property type="entry name" value="ME"/>
    <property type="match status" value="1"/>
</dbReference>
<evidence type="ECO:0000259" key="7">
    <source>
        <dbReference type="SMART" id="SM01274"/>
    </source>
</evidence>
<dbReference type="InterPro" id="IPR037062">
    <property type="entry name" value="Malic_N_dom_sf"/>
</dbReference>
<keyword evidence="4 5" id="KW-0479">Metal-binding</keyword>
<dbReference type="SMART" id="SM01274">
    <property type="entry name" value="malic"/>
    <property type="match status" value="1"/>
</dbReference>
<accession>A0ABQ8IMG9</accession>
<dbReference type="InterPro" id="IPR012302">
    <property type="entry name" value="Malic_NAD-bd"/>
</dbReference>
<dbReference type="PRINTS" id="PR00072">
    <property type="entry name" value="MALOXRDTASE"/>
</dbReference>
<dbReference type="Pfam" id="PF00390">
    <property type="entry name" value="malic"/>
    <property type="match status" value="1"/>
</dbReference>
<feature type="domain" description="Malic enzyme N-terminal" evidence="7">
    <location>
        <begin position="115"/>
        <end position="295"/>
    </location>
</feature>
<dbReference type="PANTHER" id="PTHR23406:SF73">
    <property type="entry name" value="NAD-DEPENDENT MALIC ENZYME 2, MITOCHONDRIAL"/>
    <property type="match status" value="1"/>
</dbReference>